<feature type="region of interest" description="Disordered" evidence="1">
    <location>
        <begin position="57"/>
        <end position="104"/>
    </location>
</feature>
<reference evidence="2 3" key="1">
    <citation type="journal article" date="2021" name="Sci. Rep.">
        <title>Chromosome anchoring in Senegalese sole (Solea senegalensis) reveals sex-associated markers and genome rearrangements in flatfish.</title>
        <authorList>
            <person name="Guerrero-Cozar I."/>
            <person name="Gomez-Garrido J."/>
            <person name="Berbel C."/>
            <person name="Martinez-Blanch J.F."/>
            <person name="Alioto T."/>
            <person name="Claros M.G."/>
            <person name="Gagnaire P.A."/>
            <person name="Manchado M."/>
        </authorList>
    </citation>
    <scope>NUCLEOTIDE SEQUENCE [LARGE SCALE GENOMIC DNA]</scope>
    <source>
        <strain evidence="2">Sse05_10M</strain>
    </source>
</reference>
<feature type="compositionally biased region" description="Polar residues" evidence="1">
    <location>
        <begin position="64"/>
        <end position="74"/>
    </location>
</feature>
<sequence length="162" mass="17933">MAETSAFRESTGSVQPIPDTWLFRLFQIASLAVASKKLMSTIVCLFFTVYFRPKTKSEAEKTSPRASTHPCSNLSRSHHSGRARTHARTHTQRKHTAVVEDGSECAWSGGDGRVLPGDPGHGHLGVHALKEGGEELHGKWHGDHAAGRTQHQPARWHLYSHR</sequence>
<name>A0AAV6Q5E1_SOLSE</name>
<gene>
    <name evidence="2" type="ORF">JOB18_002347</name>
</gene>
<dbReference type="AlphaFoldDB" id="A0AAV6Q5E1"/>
<evidence type="ECO:0000313" key="3">
    <source>
        <dbReference type="Proteomes" id="UP000693946"/>
    </source>
</evidence>
<organism evidence="2 3">
    <name type="scientific">Solea senegalensis</name>
    <name type="common">Senegalese sole</name>
    <dbReference type="NCBI Taxonomy" id="28829"/>
    <lineage>
        <taxon>Eukaryota</taxon>
        <taxon>Metazoa</taxon>
        <taxon>Chordata</taxon>
        <taxon>Craniata</taxon>
        <taxon>Vertebrata</taxon>
        <taxon>Euteleostomi</taxon>
        <taxon>Actinopterygii</taxon>
        <taxon>Neopterygii</taxon>
        <taxon>Teleostei</taxon>
        <taxon>Neoteleostei</taxon>
        <taxon>Acanthomorphata</taxon>
        <taxon>Carangaria</taxon>
        <taxon>Pleuronectiformes</taxon>
        <taxon>Pleuronectoidei</taxon>
        <taxon>Soleidae</taxon>
        <taxon>Solea</taxon>
    </lineage>
</organism>
<keyword evidence="3" id="KW-1185">Reference proteome</keyword>
<evidence type="ECO:0000256" key="1">
    <source>
        <dbReference type="SAM" id="MobiDB-lite"/>
    </source>
</evidence>
<dbReference type="Proteomes" id="UP000693946">
    <property type="component" value="Linkage Group LG6"/>
</dbReference>
<accession>A0AAV6Q5E1</accession>
<evidence type="ECO:0000313" key="2">
    <source>
        <dbReference type="EMBL" id="KAG7485069.1"/>
    </source>
</evidence>
<protein>
    <submittedName>
        <fullName evidence="2">Uncharacterized protein</fullName>
    </submittedName>
</protein>
<comment type="caution">
    <text evidence="2">The sequence shown here is derived from an EMBL/GenBank/DDBJ whole genome shotgun (WGS) entry which is preliminary data.</text>
</comment>
<feature type="compositionally biased region" description="Basic residues" evidence="1">
    <location>
        <begin position="76"/>
        <end position="96"/>
    </location>
</feature>
<feature type="region of interest" description="Disordered" evidence="1">
    <location>
        <begin position="137"/>
        <end position="162"/>
    </location>
</feature>
<feature type="compositionally biased region" description="Basic and acidic residues" evidence="1">
    <location>
        <begin position="137"/>
        <end position="146"/>
    </location>
</feature>
<proteinExistence type="predicted"/>
<dbReference type="EMBL" id="JAGKHQ010000018">
    <property type="protein sequence ID" value="KAG7485069.1"/>
    <property type="molecule type" value="Genomic_DNA"/>
</dbReference>